<sequence length="157" mass="17154">MNFLNSRAIRTQIPTAPLWLGLAGVLPFLWGAISAWNTDISRPIADWLGPGFLGRDLQLTYGAVILSFMSGVLWGFACKAPKQNAPLFFGLSVLPALWATFVLASNAPEQLAALSAGFLALFGLDIVFFRHRLTPDWWLKLRALLTALVLTCLSVPV</sequence>
<feature type="transmembrane region" description="Helical" evidence="1">
    <location>
        <begin position="111"/>
        <end position="130"/>
    </location>
</feature>
<evidence type="ECO:0008006" key="4">
    <source>
        <dbReference type="Google" id="ProtNLM"/>
    </source>
</evidence>
<feature type="transmembrane region" description="Helical" evidence="1">
    <location>
        <begin position="85"/>
        <end position="105"/>
    </location>
</feature>
<proteinExistence type="predicted"/>
<dbReference type="GeneID" id="93367796"/>
<evidence type="ECO:0000313" key="3">
    <source>
        <dbReference type="Proteomes" id="UP000028680"/>
    </source>
</evidence>
<dbReference type="Pfam" id="PF11911">
    <property type="entry name" value="DUF3429"/>
    <property type="match status" value="1"/>
</dbReference>
<keyword evidence="1" id="KW-0472">Membrane</keyword>
<feature type="transmembrane region" description="Helical" evidence="1">
    <location>
        <begin position="58"/>
        <end position="78"/>
    </location>
</feature>
<dbReference type="EMBL" id="CP003984">
    <property type="protein sequence ID" value="AII86496.1"/>
    <property type="molecule type" value="Genomic_DNA"/>
</dbReference>
<dbReference type="KEGG" id="ptp:RCA23_c09410"/>
<dbReference type="AlphaFoldDB" id="A0AAN0RHU9"/>
<dbReference type="Proteomes" id="UP000028680">
    <property type="component" value="Chromosome"/>
</dbReference>
<keyword evidence="1" id="KW-1133">Transmembrane helix</keyword>
<dbReference type="PANTHER" id="PTHR15887">
    <property type="entry name" value="TRANSMEMBRANE PROTEIN 69"/>
    <property type="match status" value="1"/>
</dbReference>
<evidence type="ECO:0000313" key="2">
    <source>
        <dbReference type="EMBL" id="AII86496.1"/>
    </source>
</evidence>
<reference evidence="2 3" key="1">
    <citation type="journal article" date="2014" name="ISME J.">
        <title>Adaptation of an abundant Roseobacter RCA organism to pelagic systems revealed by genomic and transcriptomic analyses.</title>
        <authorList>
            <person name="Voget S."/>
            <person name="Wemheuer B."/>
            <person name="Brinkhoff T."/>
            <person name="Vollmers J."/>
            <person name="Dietrich S."/>
            <person name="Giebel H.A."/>
            <person name="Beardsley C."/>
            <person name="Sardemann C."/>
            <person name="Bakenhus I."/>
            <person name="Billerbeck S."/>
            <person name="Daniel R."/>
            <person name="Simon M."/>
        </authorList>
    </citation>
    <scope>NUCLEOTIDE SEQUENCE [LARGE SCALE GENOMIC DNA]</scope>
    <source>
        <strain evidence="2 3">RCA23</strain>
    </source>
</reference>
<name>A0AAN0RHU9_9RHOB</name>
<dbReference type="RefSeq" id="WP_044049339.1">
    <property type="nucleotide sequence ID" value="NZ_CP003984.1"/>
</dbReference>
<keyword evidence="1" id="KW-0812">Transmembrane</keyword>
<accession>A0AAN0RHU9</accession>
<evidence type="ECO:0000256" key="1">
    <source>
        <dbReference type="SAM" id="Phobius"/>
    </source>
</evidence>
<gene>
    <name evidence="2" type="ORF">RCA23_c09410</name>
</gene>
<dbReference type="InterPro" id="IPR021836">
    <property type="entry name" value="DUF3429"/>
</dbReference>
<dbReference type="PANTHER" id="PTHR15887:SF1">
    <property type="entry name" value="TRANSMEMBRANE PROTEIN 69"/>
    <property type="match status" value="1"/>
</dbReference>
<organism evidence="2 3">
    <name type="scientific">Planktomarina temperata RCA23</name>
    <dbReference type="NCBI Taxonomy" id="666509"/>
    <lineage>
        <taxon>Bacteria</taxon>
        <taxon>Pseudomonadati</taxon>
        <taxon>Pseudomonadota</taxon>
        <taxon>Alphaproteobacteria</taxon>
        <taxon>Rhodobacterales</taxon>
        <taxon>Paracoccaceae</taxon>
        <taxon>Planktomarina</taxon>
    </lineage>
</organism>
<keyword evidence="3" id="KW-1185">Reference proteome</keyword>
<protein>
    <recommendedName>
        <fullName evidence="4">DUF3429 domain-containing protein</fullName>
    </recommendedName>
</protein>